<proteinExistence type="predicted"/>
<accession>A0A8S5RAW8</accession>
<sequence length="32" mass="3678">MLKLLIATVFHGLRQISLPSSHEYLYNDSTDD</sequence>
<protein>
    <submittedName>
        <fullName evidence="1">Uncharacterized protein</fullName>
    </submittedName>
</protein>
<evidence type="ECO:0000313" key="1">
    <source>
        <dbReference type="EMBL" id="DAE28495.1"/>
    </source>
</evidence>
<reference evidence="1" key="1">
    <citation type="journal article" date="2021" name="Proc. Natl. Acad. Sci. U.S.A.">
        <title>A Catalog of Tens of Thousands of Viruses from Human Metagenomes Reveals Hidden Associations with Chronic Diseases.</title>
        <authorList>
            <person name="Tisza M.J."/>
            <person name="Buck C.B."/>
        </authorList>
    </citation>
    <scope>NUCLEOTIDE SEQUENCE</scope>
    <source>
        <strain evidence="1">Ct9pU4</strain>
    </source>
</reference>
<name>A0A8S5RAW8_9VIRU</name>
<organism evidence="1">
    <name type="scientific">virus sp. ct9pU4</name>
    <dbReference type="NCBI Taxonomy" id="2828248"/>
    <lineage>
        <taxon>Viruses</taxon>
    </lineage>
</organism>
<dbReference type="EMBL" id="BK059087">
    <property type="protein sequence ID" value="DAE28495.1"/>
    <property type="molecule type" value="Genomic_DNA"/>
</dbReference>